<dbReference type="InterPro" id="IPR032108">
    <property type="entry name" value="CLIP1_ZNF"/>
</dbReference>
<feature type="region of interest" description="Disordered" evidence="6">
    <location>
        <begin position="901"/>
        <end position="1014"/>
    </location>
</feature>
<dbReference type="STRING" id="401625.A0A0P1BJE3"/>
<feature type="compositionally biased region" description="Polar residues" evidence="6">
    <location>
        <begin position="567"/>
        <end position="579"/>
    </location>
</feature>
<feature type="compositionally biased region" description="Basic and acidic residues" evidence="6">
    <location>
        <begin position="611"/>
        <end position="623"/>
    </location>
</feature>
<feature type="region of interest" description="Disordered" evidence="6">
    <location>
        <begin position="1"/>
        <end position="172"/>
    </location>
</feature>
<dbReference type="SUPFAM" id="SSF74924">
    <property type="entry name" value="Cap-Gly domain"/>
    <property type="match status" value="1"/>
</dbReference>
<feature type="compositionally biased region" description="Basic and acidic residues" evidence="6">
    <location>
        <begin position="916"/>
        <end position="928"/>
    </location>
</feature>
<evidence type="ECO:0000256" key="1">
    <source>
        <dbReference type="ARBA" id="ARBA00004245"/>
    </source>
</evidence>
<feature type="compositionally biased region" description="Basic and acidic residues" evidence="6">
    <location>
        <begin position="85"/>
        <end position="96"/>
    </location>
</feature>
<comment type="subcellular location">
    <subcellularLocation>
        <location evidence="1">Cytoplasm</location>
        <location evidence="1">Cytoskeleton</location>
    </subcellularLocation>
</comment>
<feature type="compositionally biased region" description="Polar residues" evidence="6">
    <location>
        <begin position="22"/>
        <end position="47"/>
    </location>
</feature>
<feature type="compositionally biased region" description="Low complexity" evidence="6">
    <location>
        <begin position="55"/>
        <end position="74"/>
    </location>
</feature>
<sequence>MSGIPSRLQQPSAFGGSPRKSVPSSNPSDATTATNESKLPSPSLASRSTPGGGIPVPSGPASSAAAAPGTGRRSLPAPSSWHHRGVSDEDRVDTPSRLRHPQLSASIAPAAAGKSDSPMPLKSAASAGTALPRTPAPRRSLAPKSSFGASIGSRTPGFGASTAPEAAVPPPPLPKQYEASTIASTARTRVRSNSTKASEPISIAGVELGQIARFVSDGQTLEGIVRYLGRITGKSGDFAGLELLGESEGKGKNDGVVNGEQYFACGPLCGVFCRPHQLQVLRDSVNNEATARPQSAMSHRSGRSSVAGEAYSGRSSTSMSMRRADTPEGPRASRPPSSMANSLRRPTSRLSLSASRNASATPHSRPPSSMSQTSATSSRPDSRLAPRKSHADLLLDEDGRKRAKMSAKAAAEAEARIREGSRASKFMKASAADLAAKREAGMEDAGEPRSSSPLKDSLMGRARSSLGGAAGEAAKGGVAGARWRTSGAEAPGSPHVTPRPMKARSSGPALTAGDMGPPGSPTRANGASSPRKSVGSRPTSSLSAHMANADGEDEPRTPLKSVMARLNGQTAAGSESNEQVAGRRGHTAERSSVHLLLEEMDLTPRRPPTIDSKRLSTSTRHDPSIAYPVSIDEADTRSPKRERSRSRSPIKAGVSSFEHEELKIELQRLKENIEKLETSASAAALDHAREKERVRASTAEETRREVEEERTVEKADEARRRREAEEREAATKQRAAQAHADEMQRVQAEGERRVADVEIRLRESEALVNDLQASIGSSERDGEALKAKEAEITHLKERAQRVEQTLEAEREKAKAEIQDLLKSGSEMSAIYEEDAKKREEEAEQRVQEAEARLREFADRAQTALQEVEAQREAALAQVAGRVTAAPDSAAAIDLQTATEQLAHEKAKASALEDQLEELRHKLEEERENARKRKERTAEAEQKLRDEGRKAKADVARMKQDKMEAESKAEELDHALQASRAALESERAELETMRAEAQGLGGGPSEVEERASADKARLEGEIERLNTLLEAARSGKREASKEAGRLRIEMEELQANIAELQGHLPARAFKSPATSAAASTRMSREISNASPKPGTSPSVDSSAFANGTEAAGISPSLQHSRRISNASSTSRRSRGSLGPSAQSAKDELTGLRILVGTLSEEVSGLKVSKQDLQASLEETRHELLAAREQRSTLDHQLADLTRELGAQGKGDVVKLTTELNETKAALDRSLKSIETMERQLKEANDAHERSRVSLQQEITDLEALCEASVYRRDEQQLICEELERKVAKLQRQIERSSSTASLVADKTVNEPMLETKKVNPPKSSRRSNEDDVFSSTKADAQQERSTNGTIETARVVRTQQPETPAPAASVPTTQATSTNVDDDDDRPFCDDCEEYGHTLEQCTINDVF</sequence>
<feature type="compositionally biased region" description="Low complexity" evidence="6">
    <location>
        <begin position="312"/>
        <end position="321"/>
    </location>
</feature>
<evidence type="ECO:0000256" key="4">
    <source>
        <dbReference type="ARBA" id="ARBA00023054"/>
    </source>
</evidence>
<feature type="compositionally biased region" description="Basic and acidic residues" evidence="6">
    <location>
        <begin position="739"/>
        <end position="751"/>
    </location>
</feature>
<feature type="compositionally biased region" description="Basic and acidic residues" evidence="6">
    <location>
        <begin position="982"/>
        <end position="993"/>
    </location>
</feature>
<feature type="region of interest" description="Disordered" evidence="6">
    <location>
        <begin position="1062"/>
        <end position="1143"/>
    </location>
</feature>
<keyword evidence="4" id="KW-0175">Coiled coil</keyword>
<feature type="region of interest" description="Disordered" evidence="6">
    <location>
        <begin position="1290"/>
        <end position="1385"/>
    </location>
</feature>
<evidence type="ECO:0000256" key="2">
    <source>
        <dbReference type="ARBA" id="ARBA00022490"/>
    </source>
</evidence>
<dbReference type="Gene3D" id="2.30.30.190">
    <property type="entry name" value="CAP Gly-rich-like domain"/>
    <property type="match status" value="1"/>
</dbReference>
<feature type="compositionally biased region" description="Polar residues" evidence="6">
    <location>
        <begin position="522"/>
        <end position="543"/>
    </location>
</feature>
<feature type="compositionally biased region" description="Basic and acidic residues" evidence="6">
    <location>
        <begin position="380"/>
        <end position="400"/>
    </location>
</feature>
<keyword evidence="2" id="KW-0963">Cytoplasm</keyword>
<feature type="compositionally biased region" description="Polar residues" evidence="6">
    <location>
        <begin position="289"/>
        <end position="298"/>
    </location>
</feature>
<dbReference type="PROSITE" id="PS00845">
    <property type="entry name" value="CAP_GLY_1"/>
    <property type="match status" value="1"/>
</dbReference>
<name>A0A0P1BJE3_9BASI</name>
<feature type="compositionally biased region" description="Basic and acidic residues" evidence="6">
    <location>
        <begin position="686"/>
        <end position="731"/>
    </location>
</feature>
<feature type="compositionally biased region" description="Polar residues" evidence="6">
    <location>
        <begin position="1369"/>
        <end position="1378"/>
    </location>
</feature>
<accession>A0A0P1BJE3</accession>
<feature type="region of interest" description="Disordered" evidence="6">
    <location>
        <begin position="436"/>
        <end position="655"/>
    </location>
</feature>
<proteinExistence type="predicted"/>
<evidence type="ECO:0000313" key="8">
    <source>
        <dbReference type="EMBL" id="CEH16265.1"/>
    </source>
</evidence>
<dbReference type="GO" id="GO:0005874">
    <property type="term" value="C:microtubule"/>
    <property type="evidence" value="ECO:0007669"/>
    <property type="project" value="UniProtKB-KW"/>
</dbReference>
<evidence type="ECO:0000259" key="7">
    <source>
        <dbReference type="PROSITE" id="PS50245"/>
    </source>
</evidence>
<keyword evidence="5" id="KW-0206">Cytoskeleton</keyword>
<dbReference type="Proteomes" id="UP000054845">
    <property type="component" value="Unassembled WGS sequence"/>
</dbReference>
<feature type="compositionally biased region" description="Polar residues" evidence="6">
    <location>
        <begin position="1332"/>
        <end position="1349"/>
    </location>
</feature>
<protein>
    <submittedName>
        <fullName evidence="8">Microtubule-associated protein dynactin DCTN1/Glued</fullName>
    </submittedName>
</protein>
<organism evidence="8 9">
    <name type="scientific">Ceraceosorus bombacis</name>
    <dbReference type="NCBI Taxonomy" id="401625"/>
    <lineage>
        <taxon>Eukaryota</taxon>
        <taxon>Fungi</taxon>
        <taxon>Dikarya</taxon>
        <taxon>Basidiomycota</taxon>
        <taxon>Ustilaginomycotina</taxon>
        <taxon>Exobasidiomycetes</taxon>
        <taxon>Ceraceosorales</taxon>
        <taxon>Ceraceosoraceae</taxon>
        <taxon>Ceraceosorus</taxon>
    </lineage>
</organism>
<dbReference type="EMBL" id="CCYA01000278">
    <property type="protein sequence ID" value="CEH16265.1"/>
    <property type="molecule type" value="Genomic_DNA"/>
</dbReference>
<feature type="region of interest" description="Disordered" evidence="6">
    <location>
        <begin position="289"/>
        <end position="407"/>
    </location>
</feature>
<evidence type="ECO:0000313" key="9">
    <source>
        <dbReference type="Proteomes" id="UP000054845"/>
    </source>
</evidence>
<dbReference type="PROSITE" id="PS50245">
    <property type="entry name" value="CAP_GLY_2"/>
    <property type="match status" value="1"/>
</dbReference>
<evidence type="ECO:0000256" key="6">
    <source>
        <dbReference type="SAM" id="MobiDB-lite"/>
    </source>
</evidence>
<dbReference type="Pfam" id="PF01302">
    <property type="entry name" value="CAP_GLY"/>
    <property type="match status" value="1"/>
</dbReference>
<feature type="compositionally biased region" description="Low complexity" evidence="6">
    <location>
        <begin position="1065"/>
        <end position="1080"/>
    </location>
</feature>
<reference evidence="8 9" key="1">
    <citation type="submission" date="2014-09" db="EMBL/GenBank/DDBJ databases">
        <authorList>
            <person name="Magalhaes I.L.F."/>
            <person name="Oliveira U."/>
            <person name="Santos F.R."/>
            <person name="Vidigal T.H.D.A."/>
            <person name="Brescovit A.D."/>
            <person name="Santos A.J."/>
        </authorList>
    </citation>
    <scope>NUCLEOTIDE SEQUENCE [LARGE SCALE GENOMIC DNA]</scope>
</reference>
<keyword evidence="9" id="KW-1185">Reference proteome</keyword>
<feature type="compositionally biased region" description="Low complexity" evidence="6">
    <location>
        <begin position="342"/>
        <end position="360"/>
    </location>
</feature>
<dbReference type="InterPro" id="IPR000938">
    <property type="entry name" value="CAP-Gly_domain"/>
</dbReference>
<feature type="domain" description="CAP-Gly" evidence="7">
    <location>
        <begin position="229"/>
        <end position="274"/>
    </location>
</feature>
<feature type="compositionally biased region" description="Polar residues" evidence="6">
    <location>
        <begin position="1084"/>
        <end position="1104"/>
    </location>
</feature>
<feature type="compositionally biased region" description="Low complexity" evidence="6">
    <location>
        <begin position="368"/>
        <end position="378"/>
    </location>
</feature>
<feature type="compositionally biased region" description="Low complexity" evidence="6">
    <location>
        <begin position="460"/>
        <end position="482"/>
    </location>
</feature>
<keyword evidence="3" id="KW-0493">Microtubule</keyword>
<feature type="compositionally biased region" description="Basic and acidic residues" evidence="6">
    <location>
        <begin position="935"/>
        <end position="973"/>
    </location>
</feature>
<feature type="region of interest" description="Disordered" evidence="6">
    <location>
        <begin position="681"/>
        <end position="751"/>
    </location>
</feature>
<dbReference type="InterPro" id="IPR036859">
    <property type="entry name" value="CAP-Gly_dom_sf"/>
</dbReference>
<evidence type="ECO:0000256" key="5">
    <source>
        <dbReference type="ARBA" id="ARBA00023212"/>
    </source>
</evidence>
<dbReference type="SMART" id="SM01052">
    <property type="entry name" value="CAP_GLY"/>
    <property type="match status" value="1"/>
</dbReference>
<dbReference type="Pfam" id="PF16641">
    <property type="entry name" value="CLIP1_ZNF"/>
    <property type="match status" value="1"/>
</dbReference>
<evidence type="ECO:0000256" key="3">
    <source>
        <dbReference type="ARBA" id="ARBA00022701"/>
    </source>
</evidence>
<dbReference type="OrthoDB" id="2130750at2759"/>